<dbReference type="GO" id="GO:0071949">
    <property type="term" value="F:FAD binding"/>
    <property type="evidence" value="ECO:0007669"/>
    <property type="project" value="InterPro"/>
</dbReference>
<sequence>GPLLAMLLKYKGFEPVVYERHPSVPSGGLSMNLSPQVFKVLHILGLAEEAIALGIQTQRMVHRSEITGKILQDIEVGERIRNMTGWPTCIIVRAKFCRFLVQKAEERGVPFHWSKKLVDVNQTADNVTAVFADVTTDEGDLLVGCDGLHSKVRDALFGETSAEYTGLVAIGGFAPYTKDLQPRRPYSLDAVWGRDCFFLLIPTADDKFFWAINMPRDGEMKEDWRTADVESLGDMLDMLPPVHWSGDSGKIIKSSEGVIRFGLYLRPIPPVWHKGRAVLLGDAAHPTTPFLGQGANQSAEDIYHLVRMLVRHEPLTNESLEEALREYTTIRRTRVVRTIEQTKKEGAGRIAKTKEDLMAREAEQAKGLESATWKVILEMVQGPFAGESEI</sequence>
<dbReference type="Proteomes" id="UP000030653">
    <property type="component" value="Unassembled WGS sequence"/>
</dbReference>
<comment type="similarity">
    <text evidence="1">Belongs to the paxM FAD-dependent monooxygenase family.</text>
</comment>
<dbReference type="HOGENOM" id="CLU_009665_19_5_1"/>
<dbReference type="RefSeq" id="XP_040628889.1">
    <property type="nucleotide sequence ID" value="XM_040775110.1"/>
</dbReference>
<accession>M5G7Z0</accession>
<dbReference type="STRING" id="1858805.M5G7Z0"/>
<dbReference type="InterPro" id="IPR050493">
    <property type="entry name" value="FAD-dep_Monooxygenase_BioMet"/>
</dbReference>
<feature type="domain" description="FAD-binding" evidence="6">
    <location>
        <begin position="272"/>
        <end position="341"/>
    </location>
</feature>
<dbReference type="PANTHER" id="PTHR13789">
    <property type="entry name" value="MONOOXYGENASE"/>
    <property type="match status" value="1"/>
</dbReference>
<keyword evidence="4" id="KW-0560">Oxidoreductase</keyword>
<keyword evidence="3" id="KW-0274">FAD</keyword>
<keyword evidence="2" id="KW-0285">Flavoprotein</keyword>
<dbReference type="OMA" id="PHASQGV"/>
<dbReference type="Pfam" id="PF01494">
    <property type="entry name" value="FAD_binding_3"/>
    <property type="match status" value="2"/>
</dbReference>
<evidence type="ECO:0000259" key="6">
    <source>
        <dbReference type="Pfam" id="PF01494"/>
    </source>
</evidence>
<keyword evidence="5" id="KW-0503">Monooxygenase</keyword>
<evidence type="ECO:0000256" key="4">
    <source>
        <dbReference type="ARBA" id="ARBA00023002"/>
    </source>
</evidence>
<evidence type="ECO:0000256" key="5">
    <source>
        <dbReference type="ARBA" id="ARBA00023033"/>
    </source>
</evidence>
<name>M5G7Z0_DACPD</name>
<feature type="non-terminal residue" evidence="7">
    <location>
        <position position="1"/>
    </location>
</feature>
<dbReference type="Gene3D" id="3.50.50.60">
    <property type="entry name" value="FAD/NAD(P)-binding domain"/>
    <property type="match status" value="1"/>
</dbReference>
<proteinExistence type="inferred from homology"/>
<keyword evidence="8" id="KW-1185">Reference proteome</keyword>
<dbReference type="InterPro" id="IPR036188">
    <property type="entry name" value="FAD/NAD-bd_sf"/>
</dbReference>
<evidence type="ECO:0000256" key="1">
    <source>
        <dbReference type="ARBA" id="ARBA00007992"/>
    </source>
</evidence>
<dbReference type="GO" id="GO:0004497">
    <property type="term" value="F:monooxygenase activity"/>
    <property type="evidence" value="ECO:0007669"/>
    <property type="project" value="UniProtKB-KW"/>
</dbReference>
<reference evidence="7 8" key="1">
    <citation type="journal article" date="2012" name="Science">
        <title>The Paleozoic origin of enzymatic lignin decomposition reconstructed from 31 fungal genomes.</title>
        <authorList>
            <person name="Floudas D."/>
            <person name="Binder M."/>
            <person name="Riley R."/>
            <person name="Barry K."/>
            <person name="Blanchette R.A."/>
            <person name="Henrissat B."/>
            <person name="Martinez A.T."/>
            <person name="Otillar R."/>
            <person name="Spatafora J.W."/>
            <person name="Yadav J.S."/>
            <person name="Aerts A."/>
            <person name="Benoit I."/>
            <person name="Boyd A."/>
            <person name="Carlson A."/>
            <person name="Copeland A."/>
            <person name="Coutinho P.M."/>
            <person name="de Vries R.P."/>
            <person name="Ferreira P."/>
            <person name="Findley K."/>
            <person name="Foster B."/>
            <person name="Gaskell J."/>
            <person name="Glotzer D."/>
            <person name="Gorecki P."/>
            <person name="Heitman J."/>
            <person name="Hesse C."/>
            <person name="Hori C."/>
            <person name="Igarashi K."/>
            <person name="Jurgens J.A."/>
            <person name="Kallen N."/>
            <person name="Kersten P."/>
            <person name="Kohler A."/>
            <person name="Kuees U."/>
            <person name="Kumar T.K.A."/>
            <person name="Kuo A."/>
            <person name="LaButti K."/>
            <person name="Larrondo L.F."/>
            <person name="Lindquist E."/>
            <person name="Ling A."/>
            <person name="Lombard V."/>
            <person name="Lucas S."/>
            <person name="Lundell T."/>
            <person name="Martin R."/>
            <person name="McLaughlin D.J."/>
            <person name="Morgenstern I."/>
            <person name="Morin E."/>
            <person name="Murat C."/>
            <person name="Nagy L.G."/>
            <person name="Nolan M."/>
            <person name="Ohm R.A."/>
            <person name="Patyshakuliyeva A."/>
            <person name="Rokas A."/>
            <person name="Ruiz-Duenas F.J."/>
            <person name="Sabat G."/>
            <person name="Salamov A."/>
            <person name="Samejima M."/>
            <person name="Schmutz J."/>
            <person name="Slot J.C."/>
            <person name="St John F."/>
            <person name="Stenlid J."/>
            <person name="Sun H."/>
            <person name="Sun S."/>
            <person name="Syed K."/>
            <person name="Tsang A."/>
            <person name="Wiebenga A."/>
            <person name="Young D."/>
            <person name="Pisabarro A."/>
            <person name="Eastwood D.C."/>
            <person name="Martin F."/>
            <person name="Cullen D."/>
            <person name="Grigoriev I.V."/>
            <person name="Hibbett D.S."/>
        </authorList>
    </citation>
    <scope>NUCLEOTIDE SEQUENCE [LARGE SCALE GENOMIC DNA]</scope>
    <source>
        <strain evidence="7 8">DJM-731 SS1</strain>
    </source>
</reference>
<feature type="domain" description="FAD-binding" evidence="6">
    <location>
        <begin position="1"/>
        <end position="157"/>
    </location>
</feature>
<protein>
    <submittedName>
        <fullName evidence="7">FAD/NADP-binding domain-containing protein</fullName>
    </submittedName>
</protein>
<evidence type="ECO:0000313" key="7">
    <source>
        <dbReference type="EMBL" id="EJU01992.1"/>
    </source>
</evidence>
<gene>
    <name evidence="7" type="ORF">DACRYDRAFT_52472</name>
</gene>
<dbReference type="InterPro" id="IPR002938">
    <property type="entry name" value="FAD-bd"/>
</dbReference>
<dbReference type="AlphaFoldDB" id="M5G7Z0"/>
<dbReference type="EMBL" id="JH795863">
    <property type="protein sequence ID" value="EJU01992.1"/>
    <property type="molecule type" value="Genomic_DNA"/>
</dbReference>
<dbReference type="PRINTS" id="PR00420">
    <property type="entry name" value="RNGMNOXGNASE"/>
</dbReference>
<dbReference type="GeneID" id="63690172"/>
<dbReference type="SUPFAM" id="SSF51905">
    <property type="entry name" value="FAD/NAD(P)-binding domain"/>
    <property type="match status" value="1"/>
</dbReference>
<organism evidence="7 8">
    <name type="scientific">Dacryopinax primogenitus (strain DJM 731)</name>
    <name type="common">Brown rot fungus</name>
    <dbReference type="NCBI Taxonomy" id="1858805"/>
    <lineage>
        <taxon>Eukaryota</taxon>
        <taxon>Fungi</taxon>
        <taxon>Dikarya</taxon>
        <taxon>Basidiomycota</taxon>
        <taxon>Agaricomycotina</taxon>
        <taxon>Dacrymycetes</taxon>
        <taxon>Dacrymycetales</taxon>
        <taxon>Dacrymycetaceae</taxon>
        <taxon>Dacryopinax</taxon>
    </lineage>
</organism>
<dbReference type="OrthoDB" id="47494at2759"/>
<evidence type="ECO:0000256" key="2">
    <source>
        <dbReference type="ARBA" id="ARBA00022630"/>
    </source>
</evidence>
<evidence type="ECO:0000256" key="3">
    <source>
        <dbReference type="ARBA" id="ARBA00022827"/>
    </source>
</evidence>
<dbReference type="PANTHER" id="PTHR13789:SF309">
    <property type="entry name" value="PUTATIVE (AFU_ORTHOLOGUE AFUA_6G14510)-RELATED"/>
    <property type="match status" value="1"/>
</dbReference>
<evidence type="ECO:0000313" key="8">
    <source>
        <dbReference type="Proteomes" id="UP000030653"/>
    </source>
</evidence>